<dbReference type="InterPro" id="IPR036097">
    <property type="entry name" value="HisK_dim/P_sf"/>
</dbReference>
<evidence type="ECO:0000256" key="3">
    <source>
        <dbReference type="ARBA" id="ARBA00012438"/>
    </source>
</evidence>
<keyword evidence="7 14" id="KW-0812">Transmembrane</keyword>
<evidence type="ECO:0000313" key="17">
    <source>
        <dbReference type="Proteomes" id="UP001519921"/>
    </source>
</evidence>
<dbReference type="PRINTS" id="PR00344">
    <property type="entry name" value="BCTRLSENSOR"/>
</dbReference>
<dbReference type="Pfam" id="PF02518">
    <property type="entry name" value="HATPase_c"/>
    <property type="match status" value="1"/>
</dbReference>
<dbReference type="InterPro" id="IPR004358">
    <property type="entry name" value="Sig_transdc_His_kin-like_C"/>
</dbReference>
<evidence type="ECO:0000256" key="4">
    <source>
        <dbReference type="ARBA" id="ARBA00022475"/>
    </source>
</evidence>
<evidence type="ECO:0000256" key="1">
    <source>
        <dbReference type="ARBA" id="ARBA00000085"/>
    </source>
</evidence>
<evidence type="ECO:0000256" key="8">
    <source>
        <dbReference type="ARBA" id="ARBA00022741"/>
    </source>
</evidence>
<feature type="domain" description="Histidine kinase" evidence="15">
    <location>
        <begin position="410"/>
        <end position="625"/>
    </location>
</feature>
<keyword evidence="10" id="KW-0067">ATP-binding</keyword>
<keyword evidence="6" id="KW-0808">Transferase</keyword>
<evidence type="ECO:0000259" key="15">
    <source>
        <dbReference type="PROSITE" id="PS50109"/>
    </source>
</evidence>
<sequence length="625" mass="72599">MYREELKYLDTNNTSSLYRILKRKVKQYFKSIYLIDIILLALITGILFSLVGDYKHFIKNGKSGTLTNAVFNKSEYEVNKLYDDSKGFASIIYSKTDGLYDLLTSNNENIERLSELMKFFNSETEKYRKEFNLKKDIYFIIRNKQTKELFTNDPFLDSSIKYIKENEIDGLLSNRFKEQGIVSIKFNNIDNYNPLVSRGSVNYLDETIKNFEEVYYTSKDTYKDEIIQIRKKFISFIVLFFIYIALVLKIFAILRFDFGEAKIKSRLINNIIFVLRNGFKYKETRKTLVLAIGVSLASLITYLYFLATGGDENNMFVRFFQTYPFKGTFLMIVGILLTVIFGLKKTLDIVMVNECVKKLNEGNLDEPLTVKGSPIVKELICNINLIKDAYKSALDERVKDERLKTELISNVSHDLKTPLTSIINYVDILKNSNITEEERKDYLLILDKKSLKLKALIEDLFEMSKINSGKITLSKEKIDILSLIHQGIGEYSFLYEHKNISFKVITKEEEIFMELDGKMISRALENIIINALKYSLENTRVYIEVELKNEYAEITVKNVSNYEMDFDEEEIFERFVRADKSRNSSIEGSGLGLAITKSIVELHGGEIKIETEGDMFKIYIILPLK</sequence>
<gene>
    <name evidence="16" type="ORF">KYD98_09985</name>
</gene>
<feature type="transmembrane region" description="Helical" evidence="14">
    <location>
        <begin position="287"/>
        <end position="305"/>
    </location>
</feature>
<dbReference type="SMART" id="SM00388">
    <property type="entry name" value="HisKA"/>
    <property type="match status" value="1"/>
</dbReference>
<comment type="catalytic activity">
    <reaction evidence="1">
        <text>ATP + protein L-histidine = ADP + protein N-phospho-L-histidine.</text>
        <dbReference type="EC" id="2.7.13.3"/>
    </reaction>
</comment>
<dbReference type="GO" id="GO:0016301">
    <property type="term" value="F:kinase activity"/>
    <property type="evidence" value="ECO:0007669"/>
    <property type="project" value="UniProtKB-KW"/>
</dbReference>
<evidence type="ECO:0000256" key="2">
    <source>
        <dbReference type="ARBA" id="ARBA00004651"/>
    </source>
</evidence>
<keyword evidence="13 14" id="KW-0472">Membrane</keyword>
<dbReference type="InterPro" id="IPR003661">
    <property type="entry name" value="HisK_dim/P_dom"/>
</dbReference>
<dbReference type="Gene3D" id="1.10.287.130">
    <property type="match status" value="1"/>
</dbReference>
<proteinExistence type="predicted"/>
<dbReference type="PANTHER" id="PTHR45528">
    <property type="entry name" value="SENSOR HISTIDINE KINASE CPXA"/>
    <property type="match status" value="1"/>
</dbReference>
<dbReference type="PANTHER" id="PTHR45528:SF1">
    <property type="entry name" value="SENSOR HISTIDINE KINASE CPXA"/>
    <property type="match status" value="1"/>
</dbReference>
<keyword evidence="4" id="KW-1003">Cell membrane</keyword>
<evidence type="ECO:0000256" key="6">
    <source>
        <dbReference type="ARBA" id="ARBA00022679"/>
    </source>
</evidence>
<reference evidence="16 17" key="1">
    <citation type="submission" date="2021-07" db="EMBL/GenBank/DDBJ databases">
        <title>Clostridium weizhouense sp. nov., an anaerobic bacterium isolated from activated sludge of Petroleum wastewater.</title>
        <authorList>
            <person name="Li Q."/>
        </authorList>
    </citation>
    <scope>NUCLEOTIDE SEQUENCE [LARGE SCALE GENOMIC DNA]</scope>
    <source>
        <strain evidence="16 17">YB-6</strain>
    </source>
</reference>
<evidence type="ECO:0000256" key="10">
    <source>
        <dbReference type="ARBA" id="ARBA00022840"/>
    </source>
</evidence>
<dbReference type="Gene3D" id="3.30.565.10">
    <property type="entry name" value="Histidine kinase-like ATPase, C-terminal domain"/>
    <property type="match status" value="1"/>
</dbReference>
<feature type="transmembrane region" description="Helical" evidence="14">
    <location>
        <begin position="32"/>
        <end position="52"/>
    </location>
</feature>
<keyword evidence="5" id="KW-0597">Phosphoprotein</keyword>
<keyword evidence="11 14" id="KW-1133">Transmembrane helix</keyword>
<dbReference type="EC" id="2.7.13.3" evidence="3"/>
<name>A0ABS7AP21_9CLOT</name>
<keyword evidence="12" id="KW-0902">Two-component regulatory system</keyword>
<dbReference type="CDD" id="cd00082">
    <property type="entry name" value="HisKA"/>
    <property type="match status" value="1"/>
</dbReference>
<dbReference type="PROSITE" id="PS50109">
    <property type="entry name" value="HIS_KIN"/>
    <property type="match status" value="1"/>
</dbReference>
<evidence type="ECO:0000256" key="12">
    <source>
        <dbReference type="ARBA" id="ARBA00023012"/>
    </source>
</evidence>
<evidence type="ECO:0000256" key="11">
    <source>
        <dbReference type="ARBA" id="ARBA00022989"/>
    </source>
</evidence>
<dbReference type="InterPro" id="IPR005467">
    <property type="entry name" value="His_kinase_dom"/>
</dbReference>
<feature type="transmembrane region" description="Helical" evidence="14">
    <location>
        <begin position="233"/>
        <end position="256"/>
    </location>
</feature>
<comment type="subcellular location">
    <subcellularLocation>
        <location evidence="2">Cell membrane</location>
        <topology evidence="2">Multi-pass membrane protein</topology>
    </subcellularLocation>
</comment>
<evidence type="ECO:0000256" key="7">
    <source>
        <dbReference type="ARBA" id="ARBA00022692"/>
    </source>
</evidence>
<dbReference type="Pfam" id="PF00512">
    <property type="entry name" value="HisKA"/>
    <property type="match status" value="1"/>
</dbReference>
<protein>
    <recommendedName>
        <fullName evidence="3">histidine kinase</fullName>
        <ecNumber evidence="3">2.7.13.3</ecNumber>
    </recommendedName>
</protein>
<dbReference type="InterPro" id="IPR003594">
    <property type="entry name" value="HATPase_dom"/>
</dbReference>
<dbReference type="InterPro" id="IPR036890">
    <property type="entry name" value="HATPase_C_sf"/>
</dbReference>
<dbReference type="SUPFAM" id="SSF47384">
    <property type="entry name" value="Homodimeric domain of signal transducing histidine kinase"/>
    <property type="match status" value="1"/>
</dbReference>
<keyword evidence="17" id="KW-1185">Reference proteome</keyword>
<evidence type="ECO:0000256" key="9">
    <source>
        <dbReference type="ARBA" id="ARBA00022777"/>
    </source>
</evidence>
<keyword evidence="9 16" id="KW-0418">Kinase</keyword>
<evidence type="ECO:0000256" key="14">
    <source>
        <dbReference type="SAM" id="Phobius"/>
    </source>
</evidence>
<comment type="caution">
    <text evidence="16">The sequence shown here is derived from an EMBL/GenBank/DDBJ whole genome shotgun (WGS) entry which is preliminary data.</text>
</comment>
<organism evidence="16 17">
    <name type="scientific">Clostridium weizhouense</name>
    <dbReference type="NCBI Taxonomy" id="2859781"/>
    <lineage>
        <taxon>Bacteria</taxon>
        <taxon>Bacillati</taxon>
        <taxon>Bacillota</taxon>
        <taxon>Clostridia</taxon>
        <taxon>Eubacteriales</taxon>
        <taxon>Clostridiaceae</taxon>
        <taxon>Clostridium</taxon>
    </lineage>
</organism>
<dbReference type="SUPFAM" id="SSF55874">
    <property type="entry name" value="ATPase domain of HSP90 chaperone/DNA topoisomerase II/histidine kinase"/>
    <property type="match status" value="1"/>
</dbReference>
<dbReference type="Proteomes" id="UP001519921">
    <property type="component" value="Unassembled WGS sequence"/>
</dbReference>
<dbReference type="EMBL" id="JAHXPT010000007">
    <property type="protein sequence ID" value="MBW6410422.1"/>
    <property type="molecule type" value="Genomic_DNA"/>
</dbReference>
<accession>A0ABS7AP21</accession>
<feature type="transmembrane region" description="Helical" evidence="14">
    <location>
        <begin position="325"/>
        <end position="343"/>
    </location>
</feature>
<keyword evidence="8" id="KW-0547">Nucleotide-binding</keyword>
<dbReference type="SMART" id="SM00387">
    <property type="entry name" value="HATPase_c"/>
    <property type="match status" value="1"/>
</dbReference>
<evidence type="ECO:0000256" key="5">
    <source>
        <dbReference type="ARBA" id="ARBA00022553"/>
    </source>
</evidence>
<evidence type="ECO:0000313" key="16">
    <source>
        <dbReference type="EMBL" id="MBW6410422.1"/>
    </source>
</evidence>
<dbReference type="InterPro" id="IPR050398">
    <property type="entry name" value="HssS/ArlS-like"/>
</dbReference>
<evidence type="ECO:0000256" key="13">
    <source>
        <dbReference type="ARBA" id="ARBA00023136"/>
    </source>
</evidence>